<comment type="caution">
    <text evidence="1">The sequence shown here is derived from an EMBL/GenBank/DDBJ whole genome shotgun (WGS) entry which is preliminary data.</text>
</comment>
<organism evidence="1 2">
    <name type="scientific">Portunus trituberculatus</name>
    <name type="common">Swimming crab</name>
    <name type="synonym">Neptunus trituberculatus</name>
    <dbReference type="NCBI Taxonomy" id="210409"/>
    <lineage>
        <taxon>Eukaryota</taxon>
        <taxon>Metazoa</taxon>
        <taxon>Ecdysozoa</taxon>
        <taxon>Arthropoda</taxon>
        <taxon>Crustacea</taxon>
        <taxon>Multicrustacea</taxon>
        <taxon>Malacostraca</taxon>
        <taxon>Eumalacostraca</taxon>
        <taxon>Eucarida</taxon>
        <taxon>Decapoda</taxon>
        <taxon>Pleocyemata</taxon>
        <taxon>Brachyura</taxon>
        <taxon>Eubrachyura</taxon>
        <taxon>Portunoidea</taxon>
        <taxon>Portunidae</taxon>
        <taxon>Portuninae</taxon>
        <taxon>Portunus</taxon>
    </lineage>
</organism>
<evidence type="ECO:0000313" key="2">
    <source>
        <dbReference type="Proteomes" id="UP000324222"/>
    </source>
</evidence>
<name>A0A5B7EEF6_PORTR</name>
<keyword evidence="2" id="KW-1185">Reference proteome</keyword>
<dbReference type="AlphaFoldDB" id="A0A5B7EEF6"/>
<accession>A0A5B7EEF6</accession>
<dbReference type="EMBL" id="VSRR010002430">
    <property type="protein sequence ID" value="MPC31413.1"/>
    <property type="molecule type" value="Genomic_DNA"/>
</dbReference>
<sequence length="173" mass="19809">MRRETLCSSDARRKELNKPRRILRRPHTSPASLFFSFPQHSLDSRRIGLRAPEEWKRIVRCWSKSITKIQVSRPRISLPSLSPPRCRLRDQRGRGPLWERSEFGKQQAAPAALSQPRSITVHRRAATVTAAAASQQAPGPAWPPGLPFLTLSWELIDDLKYRACFRFSLEVST</sequence>
<gene>
    <name evidence="1" type="ORF">E2C01_024703</name>
</gene>
<protein>
    <submittedName>
        <fullName evidence="1">Uncharacterized protein</fullName>
    </submittedName>
</protein>
<reference evidence="1 2" key="1">
    <citation type="submission" date="2019-05" db="EMBL/GenBank/DDBJ databases">
        <title>Another draft genome of Portunus trituberculatus and its Hox gene families provides insights of decapod evolution.</title>
        <authorList>
            <person name="Jeong J.-H."/>
            <person name="Song I."/>
            <person name="Kim S."/>
            <person name="Choi T."/>
            <person name="Kim D."/>
            <person name="Ryu S."/>
            <person name="Kim W."/>
        </authorList>
    </citation>
    <scope>NUCLEOTIDE SEQUENCE [LARGE SCALE GENOMIC DNA]</scope>
    <source>
        <tissue evidence="1">Muscle</tissue>
    </source>
</reference>
<dbReference type="Proteomes" id="UP000324222">
    <property type="component" value="Unassembled WGS sequence"/>
</dbReference>
<proteinExistence type="predicted"/>
<evidence type="ECO:0000313" key="1">
    <source>
        <dbReference type="EMBL" id="MPC31413.1"/>
    </source>
</evidence>